<keyword evidence="2" id="KW-1185">Reference proteome</keyword>
<proteinExistence type="predicted"/>
<dbReference type="PANTHER" id="PTHR37466">
    <property type="entry name" value="SLR1628 PROTEIN"/>
    <property type="match status" value="1"/>
</dbReference>
<dbReference type="Proteomes" id="UP001597469">
    <property type="component" value="Unassembled WGS sequence"/>
</dbReference>
<gene>
    <name evidence="1" type="ORF">ACFSUS_24405</name>
</gene>
<evidence type="ECO:0000313" key="1">
    <source>
        <dbReference type="EMBL" id="MFD2573801.1"/>
    </source>
</evidence>
<name>A0ABW5MCF5_9BACT</name>
<protein>
    <submittedName>
        <fullName evidence="1">DUF2237 family protein</fullName>
    </submittedName>
</protein>
<dbReference type="InterPro" id="IPR018714">
    <property type="entry name" value="DUF2237"/>
</dbReference>
<reference evidence="2" key="1">
    <citation type="journal article" date="2019" name="Int. J. Syst. Evol. Microbiol.">
        <title>The Global Catalogue of Microorganisms (GCM) 10K type strain sequencing project: providing services to taxonomists for standard genome sequencing and annotation.</title>
        <authorList>
            <consortium name="The Broad Institute Genomics Platform"/>
            <consortium name="The Broad Institute Genome Sequencing Center for Infectious Disease"/>
            <person name="Wu L."/>
            <person name="Ma J."/>
        </authorList>
    </citation>
    <scope>NUCLEOTIDE SEQUENCE [LARGE SCALE GENOMIC DNA]</scope>
    <source>
        <strain evidence="2">KCTC 42805</strain>
    </source>
</reference>
<dbReference type="Gene3D" id="3.30.56.110">
    <property type="entry name" value="Protein of unknown function DUF2237"/>
    <property type="match status" value="1"/>
</dbReference>
<evidence type="ECO:0000313" key="2">
    <source>
        <dbReference type="Proteomes" id="UP001597469"/>
    </source>
</evidence>
<comment type="caution">
    <text evidence="1">The sequence shown here is derived from an EMBL/GenBank/DDBJ whole genome shotgun (WGS) entry which is preliminary data.</text>
</comment>
<dbReference type="PANTHER" id="PTHR37466:SF1">
    <property type="entry name" value="SLR1628 PROTEIN"/>
    <property type="match status" value="1"/>
</dbReference>
<dbReference type="EMBL" id="JBHULN010000021">
    <property type="protein sequence ID" value="MFD2573801.1"/>
    <property type="molecule type" value="Genomic_DNA"/>
</dbReference>
<accession>A0ABW5MCF5</accession>
<sequence>MTTPSTPRNVLGGALTCCCTSPMTGFYRDGFCRTDEQDQGRHVVCAIMTESFLTFTRSRGNDLTTPRPEYQFPGLKPGDRWCLCALRWKEAYNAGFAPPVYLTCTHERALDYVTLDTLRELAFEE</sequence>
<dbReference type="RefSeq" id="WP_381526827.1">
    <property type="nucleotide sequence ID" value="NZ_JBHULN010000021.1"/>
</dbReference>
<organism evidence="1 2">
    <name type="scientific">Spirosoma soli</name>
    <dbReference type="NCBI Taxonomy" id="1770529"/>
    <lineage>
        <taxon>Bacteria</taxon>
        <taxon>Pseudomonadati</taxon>
        <taxon>Bacteroidota</taxon>
        <taxon>Cytophagia</taxon>
        <taxon>Cytophagales</taxon>
        <taxon>Cytophagaceae</taxon>
        <taxon>Spirosoma</taxon>
    </lineage>
</organism>
<dbReference type="Pfam" id="PF09996">
    <property type="entry name" value="DUF2237"/>
    <property type="match status" value="1"/>
</dbReference>